<keyword evidence="2" id="KW-1185">Reference proteome</keyword>
<name>A0ACC0IRP6_9ERIC</name>
<sequence>MEWRIVNWFSNMEFPGTLFPLPDDMLNDVAVALLTIFITTVAAAVVAARLYLKKKPKGCLDPEKFVEFKLVKRTKVTHNVARFRFSLPTPTSVLGLPVGHHIRCRGNDSEGEAVIRPYTPITLDSDLGYFELVVKMYPKGRMSHHFREMHEGNFLAVKGPTGRFKYKPGQVRAFGMLAGGTGITPMFQLARAILENPKDKTNLHLIYANHTLEDIILKEELDVFASKFPNHFKVYYVVTQAPTDAWNGGVGHVSKEMIQSHCPSPGPNIQILRCGPAGMNKAMAVHLDAIGYTSEMQFEF</sequence>
<accession>A0ACC0IRP6</accession>
<reference evidence="1 2" key="1">
    <citation type="journal article" date="2022" name="Plant J.">
        <title>Chromosome-level genome of Camellia lanceoleosa provides a valuable resource for understanding genome evolution and self-incompatibility.</title>
        <authorList>
            <person name="Gong W."/>
            <person name="Xiao S."/>
            <person name="Wang L."/>
            <person name="Liao Z."/>
            <person name="Chang Y."/>
            <person name="Mo W."/>
            <person name="Hu G."/>
            <person name="Li W."/>
            <person name="Zhao G."/>
            <person name="Zhu H."/>
            <person name="Hu X."/>
            <person name="Ji K."/>
            <person name="Xiang X."/>
            <person name="Song Q."/>
            <person name="Yuan D."/>
            <person name="Jin S."/>
            <person name="Zhang L."/>
        </authorList>
    </citation>
    <scope>NUCLEOTIDE SEQUENCE [LARGE SCALE GENOMIC DNA]</scope>
    <source>
        <strain evidence="1">SQ_2022a</strain>
    </source>
</reference>
<organism evidence="1 2">
    <name type="scientific">Camellia lanceoleosa</name>
    <dbReference type="NCBI Taxonomy" id="1840588"/>
    <lineage>
        <taxon>Eukaryota</taxon>
        <taxon>Viridiplantae</taxon>
        <taxon>Streptophyta</taxon>
        <taxon>Embryophyta</taxon>
        <taxon>Tracheophyta</taxon>
        <taxon>Spermatophyta</taxon>
        <taxon>Magnoliopsida</taxon>
        <taxon>eudicotyledons</taxon>
        <taxon>Gunneridae</taxon>
        <taxon>Pentapetalae</taxon>
        <taxon>asterids</taxon>
        <taxon>Ericales</taxon>
        <taxon>Theaceae</taxon>
        <taxon>Camellia</taxon>
    </lineage>
</organism>
<gene>
    <name evidence="1" type="ORF">LOK49_LG02G01687</name>
</gene>
<dbReference type="EMBL" id="CM045760">
    <property type="protein sequence ID" value="KAI8026786.1"/>
    <property type="molecule type" value="Genomic_DNA"/>
</dbReference>
<evidence type="ECO:0000313" key="2">
    <source>
        <dbReference type="Proteomes" id="UP001060215"/>
    </source>
</evidence>
<protein>
    <submittedName>
        <fullName evidence="1">NADH--cytochrome b5 reductase 1</fullName>
    </submittedName>
</protein>
<evidence type="ECO:0000313" key="1">
    <source>
        <dbReference type="EMBL" id="KAI8026786.1"/>
    </source>
</evidence>
<proteinExistence type="predicted"/>
<comment type="caution">
    <text evidence="1">The sequence shown here is derived from an EMBL/GenBank/DDBJ whole genome shotgun (WGS) entry which is preliminary data.</text>
</comment>
<dbReference type="Proteomes" id="UP001060215">
    <property type="component" value="Chromosome 3"/>
</dbReference>